<dbReference type="AlphaFoldDB" id="A0A1H8NY02"/>
<proteinExistence type="predicted"/>
<dbReference type="EMBL" id="FODE01000073">
    <property type="protein sequence ID" value="SEO34432.1"/>
    <property type="molecule type" value="Genomic_DNA"/>
</dbReference>
<dbReference type="RefSeq" id="WP_090617786.1">
    <property type="nucleotide sequence ID" value="NZ_CP067124.1"/>
</dbReference>
<accession>A0A1H8NY02</accession>
<dbReference type="Proteomes" id="UP000199054">
    <property type="component" value="Unassembled WGS sequence"/>
</dbReference>
<feature type="transmembrane region" description="Helical" evidence="1">
    <location>
        <begin position="211"/>
        <end position="230"/>
    </location>
</feature>
<organism evidence="2 3">
    <name type="scientific">Paracoccus alcaliphilus</name>
    <dbReference type="NCBI Taxonomy" id="34002"/>
    <lineage>
        <taxon>Bacteria</taxon>
        <taxon>Pseudomonadati</taxon>
        <taxon>Pseudomonadota</taxon>
        <taxon>Alphaproteobacteria</taxon>
        <taxon>Rhodobacterales</taxon>
        <taxon>Paracoccaceae</taxon>
        <taxon>Paracoccus</taxon>
    </lineage>
</organism>
<keyword evidence="1" id="KW-0812">Transmembrane</keyword>
<reference evidence="2 3" key="1">
    <citation type="submission" date="2016-10" db="EMBL/GenBank/DDBJ databases">
        <authorList>
            <person name="de Groot N.N."/>
        </authorList>
    </citation>
    <scope>NUCLEOTIDE SEQUENCE [LARGE SCALE GENOMIC DNA]</scope>
    <source>
        <strain evidence="2 3">DSM 8512</strain>
    </source>
</reference>
<evidence type="ECO:0000313" key="3">
    <source>
        <dbReference type="Proteomes" id="UP000199054"/>
    </source>
</evidence>
<keyword evidence="3" id="KW-1185">Reference proteome</keyword>
<dbReference type="STRING" id="34002.SAMN04489859_107311"/>
<evidence type="ECO:0000256" key="1">
    <source>
        <dbReference type="SAM" id="Phobius"/>
    </source>
</evidence>
<keyword evidence="1" id="KW-0472">Membrane</keyword>
<name>A0A1H8NY02_9RHOB</name>
<protein>
    <recommendedName>
        <fullName evidence="4">TspO/MBR family protein</fullName>
    </recommendedName>
</protein>
<feature type="transmembrane region" description="Helical" evidence="1">
    <location>
        <begin position="48"/>
        <end position="70"/>
    </location>
</feature>
<evidence type="ECO:0008006" key="4">
    <source>
        <dbReference type="Google" id="ProtNLM"/>
    </source>
</evidence>
<feature type="transmembrane region" description="Helical" evidence="1">
    <location>
        <begin position="105"/>
        <end position="122"/>
    </location>
</feature>
<sequence>MNDRNARIIILLLAVGFAVSPVLSNGFGGFYTESFPVQVDRWPAQPVGWAFSIWGLIYLGLILASVWALWRPETMPGWGRAAWPHGISLFIGVFWIEAALRSPSIATAMILVMAAAAIMAMLRVGPGWREWAPIGLYTGWLTAASGVALSVVATGYGILPPRTAAIALIICVLIAAVAVAFVRPHVWSYRAGVIWALFGVIVANAGAGDWLIAMICGAGIIMLAMFDRFIPKSSRG</sequence>
<evidence type="ECO:0000313" key="2">
    <source>
        <dbReference type="EMBL" id="SEO34432.1"/>
    </source>
</evidence>
<feature type="transmembrane region" description="Helical" evidence="1">
    <location>
        <begin position="164"/>
        <end position="182"/>
    </location>
</feature>
<feature type="transmembrane region" description="Helical" evidence="1">
    <location>
        <begin position="134"/>
        <end position="158"/>
    </location>
</feature>
<dbReference type="OrthoDB" id="5189031at2"/>
<keyword evidence="1" id="KW-1133">Transmembrane helix</keyword>
<gene>
    <name evidence="2" type="ORF">SAMN04489859_107311</name>
</gene>
<feature type="transmembrane region" description="Helical" evidence="1">
    <location>
        <begin position="82"/>
        <end position="99"/>
    </location>
</feature>